<dbReference type="EMBL" id="KY487795">
    <property type="protein sequence ID" value="AUM61663.1"/>
    <property type="molecule type" value="Genomic_DNA"/>
</dbReference>
<feature type="region of interest" description="Disordered" evidence="1">
    <location>
        <begin position="1"/>
        <end position="44"/>
    </location>
</feature>
<dbReference type="InterPro" id="IPR029053">
    <property type="entry name" value="Viral_coat"/>
</dbReference>
<name>A0A2K9LS26_9VIRU</name>
<evidence type="ECO:0000313" key="2">
    <source>
        <dbReference type="EMBL" id="AUM61663.1"/>
    </source>
</evidence>
<dbReference type="Gene3D" id="2.60.120.20">
    <property type="match status" value="1"/>
</dbReference>
<organism evidence="2">
    <name type="scientific">uncultured virus</name>
    <dbReference type="NCBI Taxonomy" id="340016"/>
    <lineage>
        <taxon>Viruses</taxon>
        <taxon>environmental samples</taxon>
    </lineage>
</organism>
<reference evidence="2" key="1">
    <citation type="submission" date="2017-01" db="EMBL/GenBank/DDBJ databases">
        <title>High-throughput sequencing uncovers low homogeneity in the biogeography of single-stranded DNA viruses.</title>
        <authorList>
            <person name="Pearson V.M."/>
            <person name="Rokyta D.R."/>
        </authorList>
    </citation>
    <scope>NUCLEOTIDE SEQUENCE</scope>
</reference>
<feature type="compositionally biased region" description="Polar residues" evidence="1">
    <location>
        <begin position="17"/>
        <end position="37"/>
    </location>
</feature>
<proteinExistence type="predicted"/>
<gene>
    <name evidence="2" type="primary">Cap</name>
</gene>
<accession>A0A2K9LS26</accession>
<sequence length="259" mass="28791">MFSPSSYRTPRKPVTPSRFQMWNTPTPRKTPSPSAFLTSGRRRRPTTSIIARNPALRGYARTAGVWGRFGPESKFIDADLSVNAFPHNNAFGIASLVPIPIGDGPSARIGRSVTVTSIQLMYTIDLHHTETNVVYLRVMLVLDKQCNGTPATWTMVQNALGMFSYRNLDNSDRFTVLYDKTHRNSPSALVAAGYTRYQGPNLKQVYRKTNIPINYDNTAATGAIATIRSNNLVLLAIPYGAATALNDFKCLGRIRYRDD</sequence>
<evidence type="ECO:0000256" key="1">
    <source>
        <dbReference type="SAM" id="MobiDB-lite"/>
    </source>
</evidence>
<protein>
    <submittedName>
        <fullName evidence="2">Capsid</fullName>
    </submittedName>
</protein>